<evidence type="ECO:0000313" key="2">
    <source>
        <dbReference type="Proteomes" id="UP000007519"/>
    </source>
</evidence>
<accession>H6KZC7</accession>
<dbReference type="HOGENOM" id="CLU_3391254_0_0_10"/>
<gene>
    <name evidence="1" type="ordered locus">SGRA_1782</name>
</gene>
<dbReference type="AlphaFoldDB" id="H6KZC7"/>
<protein>
    <submittedName>
        <fullName evidence="1">Uncharacterized protein</fullName>
    </submittedName>
</protein>
<proteinExistence type="predicted"/>
<keyword evidence="2" id="KW-1185">Reference proteome</keyword>
<name>H6KZC7_SAPGL</name>
<sequence length="32" mass="3725">MAQRAFWLAHWARARPSAAERVAEGQTEQNER</sequence>
<organism evidence="1 2">
    <name type="scientific">Saprospira grandis (strain Lewin)</name>
    <dbReference type="NCBI Taxonomy" id="984262"/>
    <lineage>
        <taxon>Bacteria</taxon>
        <taxon>Pseudomonadati</taxon>
        <taxon>Bacteroidota</taxon>
        <taxon>Saprospiria</taxon>
        <taxon>Saprospirales</taxon>
        <taxon>Saprospiraceae</taxon>
        <taxon>Saprospira</taxon>
    </lineage>
</organism>
<dbReference type="Proteomes" id="UP000007519">
    <property type="component" value="Chromosome"/>
</dbReference>
<evidence type="ECO:0000313" key="1">
    <source>
        <dbReference type="EMBL" id="AFC24517.1"/>
    </source>
</evidence>
<dbReference type="EMBL" id="CP002831">
    <property type="protein sequence ID" value="AFC24517.1"/>
    <property type="molecule type" value="Genomic_DNA"/>
</dbReference>
<reference evidence="1 2" key="1">
    <citation type="journal article" date="2012" name="Stand. Genomic Sci.">
        <title>Complete genome sequencing and analysis of Saprospira grandis str. Lewin, a predatory marine bacterium.</title>
        <authorList>
            <person name="Saw J.H."/>
            <person name="Yuryev A."/>
            <person name="Kanbe M."/>
            <person name="Hou S."/>
            <person name="Young A.G."/>
            <person name="Aizawa S."/>
            <person name="Alam M."/>
        </authorList>
    </citation>
    <scope>NUCLEOTIDE SEQUENCE [LARGE SCALE GENOMIC DNA]</scope>
    <source>
        <strain evidence="1 2">Lewin</strain>
    </source>
</reference>
<dbReference type="KEGG" id="sgn:SGRA_1782"/>